<dbReference type="Pfam" id="PF25967">
    <property type="entry name" value="RND-MFP_C"/>
    <property type="match status" value="1"/>
</dbReference>
<comment type="similarity">
    <text evidence="2">Belongs to the membrane fusion protein (MFP) (TC 8.A.1) family.</text>
</comment>
<feature type="transmembrane region" description="Helical" evidence="5">
    <location>
        <begin position="43"/>
        <end position="61"/>
    </location>
</feature>
<dbReference type="FunFam" id="2.40.30.170:FF:000010">
    <property type="entry name" value="Efflux RND transporter periplasmic adaptor subunit"/>
    <property type="match status" value="1"/>
</dbReference>
<dbReference type="PANTHER" id="PTHR30469">
    <property type="entry name" value="MULTIDRUG RESISTANCE PROTEIN MDTA"/>
    <property type="match status" value="1"/>
</dbReference>
<dbReference type="EMBL" id="CADIKL010000002">
    <property type="protein sequence ID" value="CAB3777583.1"/>
    <property type="molecule type" value="Genomic_DNA"/>
</dbReference>
<dbReference type="Gene3D" id="2.40.30.170">
    <property type="match status" value="1"/>
</dbReference>
<accession>A0A6J5FCP4</accession>
<keyword evidence="3" id="KW-0813">Transport</keyword>
<feature type="compositionally biased region" description="Basic and acidic residues" evidence="4">
    <location>
        <begin position="1"/>
        <end position="12"/>
    </location>
</feature>
<protein>
    <submittedName>
        <fullName evidence="9">Multidrug resistance protein MdtA</fullName>
    </submittedName>
</protein>
<dbReference type="Proteomes" id="UP000494119">
    <property type="component" value="Unassembled WGS sequence"/>
</dbReference>
<reference evidence="9 10" key="1">
    <citation type="submission" date="2020-04" db="EMBL/GenBank/DDBJ databases">
        <authorList>
            <person name="De Canck E."/>
        </authorList>
    </citation>
    <scope>NUCLEOTIDE SEQUENCE [LARGE SCALE GENOMIC DNA]</scope>
    <source>
        <strain evidence="9 10">LMG 28688</strain>
    </source>
</reference>
<evidence type="ECO:0000256" key="4">
    <source>
        <dbReference type="SAM" id="MobiDB-lite"/>
    </source>
</evidence>
<dbReference type="InterPro" id="IPR006143">
    <property type="entry name" value="RND_pump_MFP"/>
</dbReference>
<evidence type="ECO:0000256" key="3">
    <source>
        <dbReference type="ARBA" id="ARBA00022448"/>
    </source>
</evidence>
<keyword evidence="10" id="KW-1185">Reference proteome</keyword>
<gene>
    <name evidence="9" type="primary">mdtA_1</name>
    <name evidence="9" type="ORF">LMG28688_00391</name>
</gene>
<proteinExistence type="inferred from homology"/>
<dbReference type="Pfam" id="PF25917">
    <property type="entry name" value="BSH_RND"/>
    <property type="match status" value="1"/>
</dbReference>
<organism evidence="9 10">
    <name type="scientific">Paraburkholderia caffeinitolerans</name>
    <dbReference type="NCBI Taxonomy" id="1723730"/>
    <lineage>
        <taxon>Bacteria</taxon>
        <taxon>Pseudomonadati</taxon>
        <taxon>Pseudomonadota</taxon>
        <taxon>Betaproteobacteria</taxon>
        <taxon>Burkholderiales</taxon>
        <taxon>Burkholderiaceae</taxon>
        <taxon>Paraburkholderia</taxon>
    </lineage>
</organism>
<dbReference type="Pfam" id="PF25954">
    <property type="entry name" value="Beta-barrel_RND_2"/>
    <property type="match status" value="1"/>
</dbReference>
<evidence type="ECO:0000259" key="7">
    <source>
        <dbReference type="Pfam" id="PF25954"/>
    </source>
</evidence>
<dbReference type="AlphaFoldDB" id="A0A6J5FCP4"/>
<comment type="subcellular location">
    <subcellularLocation>
        <location evidence="1">Cell envelope</location>
    </subcellularLocation>
</comment>
<sequence>MNTRNPSEDRDASQQPAKHAESAQPPASSSSSTSVRGARKRHVLVLGIGCLAIALLAAGIVPRLDARKAQAAQVAVQRELVVSTVAPKPAPATQDLLLPGSVMPWADASIYARTSGYVQQWYADIGAHVKTGQTLARIDTPELDAQLKQAQADEATAQANYRFASSTAQRWRTMLQTQSVAQQDADAKTSDAAAKLATLQAAQANVARLEELVAYQSVTAPFDGVVTVRNVQVGALVTAGGTPGLASMPGELFHIEQTNRLRVYVDVPQDDASSVTPGTAVWLTTQQYPGRRFPAAVARSANAIDPVSRTLHVEVDVDNGDGALMPGAYAQVHLALSTATPSLEVPVSALLFRPDGVTIAVMDAHDKVQLHQVSIGRDFGTYVEIATGLASTDRVINNPGDAIANGQSVRVATGSAGTPDVARAAHGGKA</sequence>
<feature type="domain" description="CusB-like beta-barrel" evidence="7">
    <location>
        <begin position="264"/>
        <end position="335"/>
    </location>
</feature>
<name>A0A6J5FCP4_9BURK</name>
<dbReference type="RefSeq" id="WP_129564317.1">
    <property type="nucleotide sequence ID" value="NZ_CADIKL010000002.1"/>
</dbReference>
<dbReference type="SUPFAM" id="SSF111369">
    <property type="entry name" value="HlyD-like secretion proteins"/>
    <property type="match status" value="1"/>
</dbReference>
<evidence type="ECO:0000256" key="2">
    <source>
        <dbReference type="ARBA" id="ARBA00009477"/>
    </source>
</evidence>
<dbReference type="Gene3D" id="2.40.50.100">
    <property type="match status" value="1"/>
</dbReference>
<evidence type="ECO:0000259" key="8">
    <source>
        <dbReference type="Pfam" id="PF25967"/>
    </source>
</evidence>
<evidence type="ECO:0000313" key="9">
    <source>
        <dbReference type="EMBL" id="CAB3777583.1"/>
    </source>
</evidence>
<evidence type="ECO:0000313" key="10">
    <source>
        <dbReference type="Proteomes" id="UP000494119"/>
    </source>
</evidence>
<keyword evidence="5" id="KW-1133">Transmembrane helix</keyword>
<evidence type="ECO:0000259" key="6">
    <source>
        <dbReference type="Pfam" id="PF25917"/>
    </source>
</evidence>
<keyword evidence="5" id="KW-0472">Membrane</keyword>
<dbReference type="Gene3D" id="1.10.287.470">
    <property type="entry name" value="Helix hairpin bin"/>
    <property type="match status" value="1"/>
</dbReference>
<dbReference type="GO" id="GO:1990281">
    <property type="term" value="C:efflux pump complex"/>
    <property type="evidence" value="ECO:0007669"/>
    <property type="project" value="TreeGrafter"/>
</dbReference>
<evidence type="ECO:0000256" key="1">
    <source>
        <dbReference type="ARBA" id="ARBA00004196"/>
    </source>
</evidence>
<dbReference type="InterPro" id="IPR058792">
    <property type="entry name" value="Beta-barrel_RND_2"/>
</dbReference>
<dbReference type="GO" id="GO:0015562">
    <property type="term" value="F:efflux transmembrane transporter activity"/>
    <property type="evidence" value="ECO:0007669"/>
    <property type="project" value="TreeGrafter"/>
</dbReference>
<feature type="domain" description="Multidrug resistance protein MdtA-like barrel-sandwich hybrid" evidence="6">
    <location>
        <begin position="108"/>
        <end position="243"/>
    </location>
</feature>
<feature type="compositionally biased region" description="Low complexity" evidence="4">
    <location>
        <begin position="22"/>
        <end position="34"/>
    </location>
</feature>
<evidence type="ECO:0000256" key="5">
    <source>
        <dbReference type="SAM" id="Phobius"/>
    </source>
</evidence>
<dbReference type="InterPro" id="IPR058627">
    <property type="entry name" value="MdtA-like_C"/>
</dbReference>
<feature type="region of interest" description="Disordered" evidence="4">
    <location>
        <begin position="1"/>
        <end position="35"/>
    </location>
</feature>
<dbReference type="PANTHER" id="PTHR30469:SF37">
    <property type="entry name" value="RAGD PROTEIN"/>
    <property type="match status" value="1"/>
</dbReference>
<dbReference type="InterPro" id="IPR058625">
    <property type="entry name" value="MdtA-like_BSH"/>
</dbReference>
<dbReference type="Gene3D" id="2.40.420.20">
    <property type="match status" value="1"/>
</dbReference>
<keyword evidence="5" id="KW-0812">Transmembrane</keyword>
<dbReference type="NCBIfam" id="TIGR01730">
    <property type="entry name" value="RND_mfp"/>
    <property type="match status" value="1"/>
</dbReference>
<feature type="domain" description="Multidrug resistance protein MdtA-like C-terminal permuted SH3" evidence="8">
    <location>
        <begin position="345"/>
        <end position="396"/>
    </location>
</feature>